<dbReference type="PANTHER" id="PTHR10434:SF11">
    <property type="entry name" value="1-ACYL-SN-GLYCEROL-3-PHOSPHATE ACYLTRANSFERASE"/>
    <property type="match status" value="1"/>
</dbReference>
<sequence>MGWGDTGAMTVLLYVAAALAGGLVLLVAFLFSLHWLVQPLLRLILSARYRFVVLGAGNVPRRGAALVAMNHISWLDGPMLAATCPRRGNALVGEAYVDVPLLGRWARWIGLVPVPSSGPRARRVLIEECRKLLDRGEVLGLFPEAQISRNGLTGPFHRGLEVILAGREDVAVIPAFIHNMWGSNFSFSGGRFFGKKRQGLRRPVVIAFGPPVPRPVTLFAVRQAVLEAGVAAVEGLGCGRPALETIDPALGHLEHPELGPLTGSTPDIVHGGVSQAGRKEGSVGRPLPGVAIRAVDDSGAAVDPGVSGRLEARVAGRPGWRATGWEGSVDADGFVRIRRE</sequence>
<dbReference type="EMBL" id="CP042997">
    <property type="protein sequence ID" value="QEH32681.1"/>
    <property type="molecule type" value="Genomic_DNA"/>
</dbReference>
<reference evidence="6 7" key="1">
    <citation type="submission" date="2019-08" db="EMBL/GenBank/DDBJ databases">
        <title>Deep-cultivation of Planctomycetes and their phenomic and genomic characterization uncovers novel biology.</title>
        <authorList>
            <person name="Wiegand S."/>
            <person name="Jogler M."/>
            <person name="Boedeker C."/>
            <person name="Pinto D."/>
            <person name="Vollmers J."/>
            <person name="Rivas-Marin E."/>
            <person name="Kohn T."/>
            <person name="Peeters S.H."/>
            <person name="Heuer A."/>
            <person name="Rast P."/>
            <person name="Oberbeckmann S."/>
            <person name="Bunk B."/>
            <person name="Jeske O."/>
            <person name="Meyerdierks A."/>
            <person name="Storesund J.E."/>
            <person name="Kallscheuer N."/>
            <person name="Luecker S."/>
            <person name="Lage O.M."/>
            <person name="Pohl T."/>
            <person name="Merkel B.J."/>
            <person name="Hornburger P."/>
            <person name="Mueller R.-W."/>
            <person name="Bruemmer F."/>
            <person name="Labrenz M."/>
            <person name="Spormann A.M."/>
            <person name="Op den Camp H."/>
            <person name="Overmann J."/>
            <person name="Amann R."/>
            <person name="Jetten M.S.M."/>
            <person name="Mascher T."/>
            <person name="Medema M.H."/>
            <person name="Devos D.P."/>
            <person name="Kaster A.-K."/>
            <person name="Ovreas L."/>
            <person name="Rohde M."/>
            <person name="Galperin M.Y."/>
            <person name="Jogler C."/>
        </authorList>
    </citation>
    <scope>NUCLEOTIDE SEQUENCE [LARGE SCALE GENOMIC DNA]</scope>
    <source>
        <strain evidence="6 7">OJF2</strain>
    </source>
</reference>
<feature type="transmembrane region" description="Helical" evidence="4">
    <location>
        <begin position="12"/>
        <end position="37"/>
    </location>
</feature>
<evidence type="ECO:0000259" key="5">
    <source>
        <dbReference type="SMART" id="SM00563"/>
    </source>
</evidence>
<evidence type="ECO:0000256" key="3">
    <source>
        <dbReference type="ARBA" id="ARBA00023315"/>
    </source>
</evidence>
<keyword evidence="7" id="KW-1185">Reference proteome</keyword>
<evidence type="ECO:0000313" key="6">
    <source>
        <dbReference type="EMBL" id="QEH32681.1"/>
    </source>
</evidence>
<keyword evidence="2 6" id="KW-0808">Transferase</keyword>
<dbReference type="GO" id="GO:0003841">
    <property type="term" value="F:1-acylglycerol-3-phosphate O-acyltransferase activity"/>
    <property type="evidence" value="ECO:0007669"/>
    <property type="project" value="TreeGrafter"/>
</dbReference>
<dbReference type="OrthoDB" id="9812274at2"/>
<evidence type="ECO:0000256" key="2">
    <source>
        <dbReference type="ARBA" id="ARBA00022679"/>
    </source>
</evidence>
<feature type="domain" description="Phospholipid/glycerol acyltransferase" evidence="5">
    <location>
        <begin position="65"/>
        <end position="180"/>
    </location>
</feature>
<keyword evidence="4" id="KW-1133">Transmembrane helix</keyword>
<dbReference type="Pfam" id="PF01553">
    <property type="entry name" value="Acyltransferase"/>
    <property type="match status" value="1"/>
</dbReference>
<dbReference type="SUPFAM" id="SSF69593">
    <property type="entry name" value="Glycerol-3-phosphate (1)-acyltransferase"/>
    <property type="match status" value="1"/>
</dbReference>
<dbReference type="CDD" id="cd07989">
    <property type="entry name" value="LPLAT_AGPAT-like"/>
    <property type="match status" value="1"/>
</dbReference>
<accession>A0A5B9VXR9</accession>
<comment type="pathway">
    <text evidence="1">Lipid metabolism.</text>
</comment>
<dbReference type="KEGG" id="agv:OJF2_11600"/>
<dbReference type="Gene3D" id="3.40.50.12780">
    <property type="entry name" value="N-terminal domain of ligase-like"/>
    <property type="match status" value="1"/>
</dbReference>
<evidence type="ECO:0000256" key="1">
    <source>
        <dbReference type="ARBA" id="ARBA00005189"/>
    </source>
</evidence>
<name>A0A5B9VXR9_9BACT</name>
<dbReference type="AlphaFoldDB" id="A0A5B9VXR9"/>
<dbReference type="GO" id="GO:0006654">
    <property type="term" value="P:phosphatidic acid biosynthetic process"/>
    <property type="evidence" value="ECO:0007669"/>
    <property type="project" value="TreeGrafter"/>
</dbReference>
<dbReference type="SMART" id="SM00563">
    <property type="entry name" value="PlsC"/>
    <property type="match status" value="1"/>
</dbReference>
<dbReference type="InterPro" id="IPR042099">
    <property type="entry name" value="ANL_N_sf"/>
</dbReference>
<evidence type="ECO:0000256" key="4">
    <source>
        <dbReference type="SAM" id="Phobius"/>
    </source>
</evidence>
<dbReference type="SUPFAM" id="SSF56801">
    <property type="entry name" value="Acetyl-CoA synthetase-like"/>
    <property type="match status" value="1"/>
</dbReference>
<keyword evidence="4" id="KW-0812">Transmembrane</keyword>
<organism evidence="6 7">
    <name type="scientific">Aquisphaera giovannonii</name>
    <dbReference type="NCBI Taxonomy" id="406548"/>
    <lineage>
        <taxon>Bacteria</taxon>
        <taxon>Pseudomonadati</taxon>
        <taxon>Planctomycetota</taxon>
        <taxon>Planctomycetia</taxon>
        <taxon>Isosphaerales</taxon>
        <taxon>Isosphaeraceae</taxon>
        <taxon>Aquisphaera</taxon>
    </lineage>
</organism>
<dbReference type="PANTHER" id="PTHR10434">
    <property type="entry name" value="1-ACYL-SN-GLYCEROL-3-PHOSPHATE ACYLTRANSFERASE"/>
    <property type="match status" value="1"/>
</dbReference>
<evidence type="ECO:0000313" key="7">
    <source>
        <dbReference type="Proteomes" id="UP000324233"/>
    </source>
</evidence>
<dbReference type="RefSeq" id="WP_148592033.1">
    <property type="nucleotide sequence ID" value="NZ_CP042997.1"/>
</dbReference>
<dbReference type="Proteomes" id="UP000324233">
    <property type="component" value="Chromosome"/>
</dbReference>
<gene>
    <name evidence="6" type="ORF">OJF2_11600</name>
</gene>
<keyword evidence="3 6" id="KW-0012">Acyltransferase</keyword>
<dbReference type="InterPro" id="IPR002123">
    <property type="entry name" value="Plipid/glycerol_acylTrfase"/>
</dbReference>
<proteinExistence type="predicted"/>
<keyword evidence="4" id="KW-0472">Membrane</keyword>
<protein>
    <submittedName>
        <fullName evidence="6">2-acyl-glycerophospho-ethanolamine acyltransferase</fullName>
    </submittedName>
</protein>